<feature type="compositionally biased region" description="Basic residues" evidence="11">
    <location>
        <begin position="231"/>
        <end position="250"/>
    </location>
</feature>
<dbReference type="Pfam" id="PF01435">
    <property type="entry name" value="Peptidase_M48"/>
    <property type="match status" value="1"/>
</dbReference>
<accession>A0ABU5HHU9</accession>
<dbReference type="EC" id="3.4.24.-" evidence="13"/>
<protein>
    <submittedName>
        <fullName evidence="13">M48 family metalloprotease</fullName>
        <ecNumber evidence="13">3.4.24.-</ecNumber>
    </submittedName>
</protein>
<sequence length="264" mass="29266">MWALSTLALFTASLLGLARWLYTRIDSFVVRRQGARRLHFEEAPRLHTLVAHLSIAARIPSPRLYVVRRSQPNAFSLGMGPHSARIILTSAALDGLDEAELRAMVAHELAHIARGHTRRATLVATLAVLTRGALRSHEGRVWLHRMGTPPERDFAADRAAARLLGEARGLATLLTRLKERASGSAPFSDAEAGTPFTAPRLEGRSLDARIHRLQRMAAEEEARGTQASLRRSVHRRSRFYPRPGATRRPRSVVPSQAHARLAHP</sequence>
<evidence type="ECO:0000256" key="2">
    <source>
        <dbReference type="ARBA" id="ARBA00022670"/>
    </source>
</evidence>
<comment type="cofactor">
    <cofactor evidence="10">
        <name>Zn(2+)</name>
        <dbReference type="ChEBI" id="CHEBI:29105"/>
    </cofactor>
    <text evidence="10">Binds 1 zinc ion per subunit.</text>
</comment>
<evidence type="ECO:0000259" key="12">
    <source>
        <dbReference type="Pfam" id="PF01435"/>
    </source>
</evidence>
<dbReference type="Gene3D" id="3.30.2010.10">
    <property type="entry name" value="Metalloproteases ('zincins'), catalytic domain"/>
    <property type="match status" value="1"/>
</dbReference>
<evidence type="ECO:0000256" key="10">
    <source>
        <dbReference type="RuleBase" id="RU003983"/>
    </source>
</evidence>
<proteinExistence type="inferred from homology"/>
<dbReference type="GO" id="GO:0008237">
    <property type="term" value="F:metallopeptidase activity"/>
    <property type="evidence" value="ECO:0007669"/>
    <property type="project" value="UniProtKB-KW"/>
</dbReference>
<dbReference type="InterPro" id="IPR050083">
    <property type="entry name" value="HtpX_protease"/>
</dbReference>
<dbReference type="Proteomes" id="UP001291309">
    <property type="component" value="Unassembled WGS sequence"/>
</dbReference>
<name>A0ABU5HHU9_9BACT</name>
<comment type="similarity">
    <text evidence="10">Belongs to the peptidase M48 family.</text>
</comment>
<keyword evidence="14" id="KW-1185">Reference proteome</keyword>
<evidence type="ECO:0000256" key="4">
    <source>
        <dbReference type="ARBA" id="ARBA00022723"/>
    </source>
</evidence>
<keyword evidence="6 10" id="KW-0862">Zinc</keyword>
<comment type="caution">
    <text evidence="13">The sequence shown here is derived from an EMBL/GenBank/DDBJ whole genome shotgun (WGS) entry which is preliminary data.</text>
</comment>
<keyword evidence="7" id="KW-1133">Transmembrane helix</keyword>
<evidence type="ECO:0000256" key="7">
    <source>
        <dbReference type="ARBA" id="ARBA00022989"/>
    </source>
</evidence>
<keyword evidence="3" id="KW-0812">Transmembrane</keyword>
<evidence type="ECO:0000256" key="9">
    <source>
        <dbReference type="ARBA" id="ARBA00023136"/>
    </source>
</evidence>
<keyword evidence="1" id="KW-1003">Cell membrane</keyword>
<dbReference type="InterPro" id="IPR001915">
    <property type="entry name" value="Peptidase_M48"/>
</dbReference>
<dbReference type="EMBL" id="JAXIVS010000023">
    <property type="protein sequence ID" value="MDY7232816.1"/>
    <property type="molecule type" value="Genomic_DNA"/>
</dbReference>
<evidence type="ECO:0000313" key="14">
    <source>
        <dbReference type="Proteomes" id="UP001291309"/>
    </source>
</evidence>
<evidence type="ECO:0000256" key="11">
    <source>
        <dbReference type="SAM" id="MobiDB-lite"/>
    </source>
</evidence>
<dbReference type="RefSeq" id="WP_321551529.1">
    <property type="nucleotide sequence ID" value="NZ_JAXIVS010000023.1"/>
</dbReference>
<keyword evidence="9" id="KW-0472">Membrane</keyword>
<reference evidence="13 14" key="1">
    <citation type="submission" date="2023-12" db="EMBL/GenBank/DDBJ databases">
        <title>the genome sequence of Hyalangium sp. s54d21.</title>
        <authorList>
            <person name="Zhang X."/>
        </authorList>
    </citation>
    <scope>NUCLEOTIDE SEQUENCE [LARGE SCALE GENOMIC DNA]</scope>
    <source>
        <strain evidence="14">s54d21</strain>
    </source>
</reference>
<keyword evidence="4" id="KW-0479">Metal-binding</keyword>
<keyword evidence="8 10" id="KW-0482">Metalloprotease</keyword>
<evidence type="ECO:0000256" key="3">
    <source>
        <dbReference type="ARBA" id="ARBA00022692"/>
    </source>
</evidence>
<keyword evidence="2 10" id="KW-0645">Protease</keyword>
<feature type="domain" description="Peptidase M48" evidence="12">
    <location>
        <begin position="42"/>
        <end position="129"/>
    </location>
</feature>
<organism evidence="13 14">
    <name type="scientific">Hyalangium rubrum</name>
    <dbReference type="NCBI Taxonomy" id="3103134"/>
    <lineage>
        <taxon>Bacteria</taxon>
        <taxon>Pseudomonadati</taxon>
        <taxon>Myxococcota</taxon>
        <taxon>Myxococcia</taxon>
        <taxon>Myxococcales</taxon>
        <taxon>Cystobacterineae</taxon>
        <taxon>Archangiaceae</taxon>
        <taxon>Hyalangium</taxon>
    </lineage>
</organism>
<evidence type="ECO:0000256" key="6">
    <source>
        <dbReference type="ARBA" id="ARBA00022833"/>
    </source>
</evidence>
<dbReference type="PANTHER" id="PTHR43221:SF2">
    <property type="entry name" value="PROTEASE HTPX HOMOLOG"/>
    <property type="match status" value="1"/>
</dbReference>
<evidence type="ECO:0000313" key="13">
    <source>
        <dbReference type="EMBL" id="MDY7232816.1"/>
    </source>
</evidence>
<evidence type="ECO:0000256" key="5">
    <source>
        <dbReference type="ARBA" id="ARBA00022801"/>
    </source>
</evidence>
<dbReference type="PANTHER" id="PTHR43221">
    <property type="entry name" value="PROTEASE HTPX"/>
    <property type="match status" value="1"/>
</dbReference>
<keyword evidence="5 10" id="KW-0378">Hydrolase</keyword>
<gene>
    <name evidence="13" type="ORF">SYV04_40895</name>
</gene>
<feature type="region of interest" description="Disordered" evidence="11">
    <location>
        <begin position="217"/>
        <end position="264"/>
    </location>
</feature>
<evidence type="ECO:0000256" key="8">
    <source>
        <dbReference type="ARBA" id="ARBA00023049"/>
    </source>
</evidence>
<evidence type="ECO:0000256" key="1">
    <source>
        <dbReference type="ARBA" id="ARBA00022475"/>
    </source>
</evidence>